<keyword evidence="2" id="KW-0238">DNA-binding</keyword>
<dbReference type="SMART" id="SM00345">
    <property type="entry name" value="HTH_GNTR"/>
    <property type="match status" value="1"/>
</dbReference>
<dbReference type="SUPFAM" id="SSF46785">
    <property type="entry name" value="Winged helix' DNA-binding domain"/>
    <property type="match status" value="1"/>
</dbReference>
<proteinExistence type="predicted"/>
<dbReference type="AlphaFoldDB" id="A0A644U6G0"/>
<dbReference type="Pfam" id="PF00392">
    <property type="entry name" value="GntR"/>
    <property type="match status" value="1"/>
</dbReference>
<sequence>MEFNEHKPIYLQISDTICDLILTNEWNEEERIPSVREYGGILGVNPNTIMRTYDHLQEAEIIYNKRGVGYFVKTGAKEQIITIQREQFIQEELPKIKRRLELLGLNPTEIF</sequence>
<dbReference type="PROSITE" id="PS50949">
    <property type="entry name" value="HTH_GNTR"/>
    <property type="match status" value="1"/>
</dbReference>
<dbReference type="PANTHER" id="PTHR38445:SF10">
    <property type="entry name" value="GNTR-FAMILY TRANSCRIPTIONAL REGULATOR"/>
    <property type="match status" value="1"/>
</dbReference>
<dbReference type="CDD" id="cd07377">
    <property type="entry name" value="WHTH_GntR"/>
    <property type="match status" value="1"/>
</dbReference>
<keyword evidence="3" id="KW-0804">Transcription</keyword>
<comment type="caution">
    <text evidence="5">The sequence shown here is derived from an EMBL/GenBank/DDBJ whole genome shotgun (WGS) entry which is preliminary data.</text>
</comment>
<dbReference type="InterPro" id="IPR000524">
    <property type="entry name" value="Tscrpt_reg_HTH_GntR"/>
</dbReference>
<dbReference type="InterPro" id="IPR036390">
    <property type="entry name" value="WH_DNA-bd_sf"/>
</dbReference>
<accession>A0A644U6G0</accession>
<evidence type="ECO:0000313" key="5">
    <source>
        <dbReference type="EMBL" id="MPL74483.1"/>
    </source>
</evidence>
<dbReference type="EMBL" id="VSSQ01000080">
    <property type="protein sequence ID" value="MPL74483.1"/>
    <property type="molecule type" value="Genomic_DNA"/>
</dbReference>
<evidence type="ECO:0000259" key="4">
    <source>
        <dbReference type="PROSITE" id="PS50949"/>
    </source>
</evidence>
<dbReference type="Gene3D" id="1.10.10.10">
    <property type="entry name" value="Winged helix-like DNA-binding domain superfamily/Winged helix DNA-binding domain"/>
    <property type="match status" value="1"/>
</dbReference>
<protein>
    <recommendedName>
        <fullName evidence="4">HTH gntR-type domain-containing protein</fullName>
    </recommendedName>
</protein>
<evidence type="ECO:0000256" key="1">
    <source>
        <dbReference type="ARBA" id="ARBA00023015"/>
    </source>
</evidence>
<name>A0A644U6G0_9ZZZZ</name>
<dbReference type="PANTHER" id="PTHR38445">
    <property type="entry name" value="HTH-TYPE TRANSCRIPTIONAL REPRESSOR YTRA"/>
    <property type="match status" value="1"/>
</dbReference>
<organism evidence="5">
    <name type="scientific">bioreactor metagenome</name>
    <dbReference type="NCBI Taxonomy" id="1076179"/>
    <lineage>
        <taxon>unclassified sequences</taxon>
        <taxon>metagenomes</taxon>
        <taxon>ecological metagenomes</taxon>
    </lineage>
</organism>
<dbReference type="Gene3D" id="1.10.287.100">
    <property type="match status" value="1"/>
</dbReference>
<feature type="domain" description="HTH gntR-type" evidence="4">
    <location>
        <begin position="7"/>
        <end position="75"/>
    </location>
</feature>
<dbReference type="InterPro" id="IPR036388">
    <property type="entry name" value="WH-like_DNA-bd_sf"/>
</dbReference>
<keyword evidence="1" id="KW-0805">Transcription regulation</keyword>
<reference evidence="5" key="1">
    <citation type="submission" date="2019-08" db="EMBL/GenBank/DDBJ databases">
        <authorList>
            <person name="Kucharzyk K."/>
            <person name="Murdoch R.W."/>
            <person name="Higgins S."/>
            <person name="Loffler F."/>
        </authorList>
    </citation>
    <scope>NUCLEOTIDE SEQUENCE</scope>
</reference>
<dbReference type="GO" id="GO:0003677">
    <property type="term" value="F:DNA binding"/>
    <property type="evidence" value="ECO:0007669"/>
    <property type="project" value="UniProtKB-KW"/>
</dbReference>
<gene>
    <name evidence="5" type="ORF">SDC9_20295</name>
</gene>
<evidence type="ECO:0000256" key="3">
    <source>
        <dbReference type="ARBA" id="ARBA00023163"/>
    </source>
</evidence>
<evidence type="ECO:0000256" key="2">
    <source>
        <dbReference type="ARBA" id="ARBA00023125"/>
    </source>
</evidence>
<dbReference type="GO" id="GO:0003700">
    <property type="term" value="F:DNA-binding transcription factor activity"/>
    <property type="evidence" value="ECO:0007669"/>
    <property type="project" value="InterPro"/>
</dbReference>